<dbReference type="GO" id="GO:0005886">
    <property type="term" value="C:plasma membrane"/>
    <property type="evidence" value="ECO:0007669"/>
    <property type="project" value="UniProtKB-SubCell"/>
</dbReference>
<gene>
    <name evidence="9" type="ORF">DW856_13195</name>
</gene>
<evidence type="ECO:0000256" key="5">
    <source>
        <dbReference type="ARBA" id="ARBA00022989"/>
    </source>
</evidence>
<dbReference type="InterPro" id="IPR050448">
    <property type="entry name" value="OpgB/LTA_synthase_biosynth"/>
</dbReference>
<proteinExistence type="predicted"/>
<evidence type="ECO:0000256" key="6">
    <source>
        <dbReference type="ARBA" id="ARBA00023136"/>
    </source>
</evidence>
<dbReference type="PANTHER" id="PTHR47371:SF3">
    <property type="entry name" value="PHOSPHOGLYCEROL TRANSFERASE I"/>
    <property type="match status" value="1"/>
</dbReference>
<feature type="domain" description="Sulfatase N-terminal" evidence="8">
    <location>
        <begin position="258"/>
        <end position="544"/>
    </location>
</feature>
<protein>
    <submittedName>
        <fullName evidence="9">LTA synthase family protein</fullName>
    </submittedName>
</protein>
<keyword evidence="4 7" id="KW-0812">Transmembrane</keyword>
<dbReference type="Pfam" id="PF00884">
    <property type="entry name" value="Sulfatase"/>
    <property type="match status" value="1"/>
</dbReference>
<dbReference type="CDD" id="cd16015">
    <property type="entry name" value="LTA_synthase"/>
    <property type="match status" value="1"/>
</dbReference>
<evidence type="ECO:0000259" key="8">
    <source>
        <dbReference type="Pfam" id="PF00884"/>
    </source>
</evidence>
<dbReference type="EMBL" id="QSHO01000012">
    <property type="protein sequence ID" value="RHC15676.1"/>
    <property type="molecule type" value="Genomic_DNA"/>
</dbReference>
<keyword evidence="5 7" id="KW-1133">Transmembrane helix</keyword>
<evidence type="ECO:0000256" key="1">
    <source>
        <dbReference type="ARBA" id="ARBA00004651"/>
    </source>
</evidence>
<evidence type="ECO:0000256" key="3">
    <source>
        <dbReference type="ARBA" id="ARBA00022475"/>
    </source>
</evidence>
<keyword evidence="6 7" id="KW-0472">Membrane</keyword>
<evidence type="ECO:0000256" key="2">
    <source>
        <dbReference type="ARBA" id="ARBA00004936"/>
    </source>
</evidence>
<feature type="transmembrane region" description="Helical" evidence="7">
    <location>
        <begin position="134"/>
        <end position="156"/>
    </location>
</feature>
<evidence type="ECO:0000256" key="4">
    <source>
        <dbReference type="ARBA" id="ARBA00022692"/>
    </source>
</evidence>
<dbReference type="InterPro" id="IPR000917">
    <property type="entry name" value="Sulfatase_N"/>
</dbReference>
<comment type="pathway">
    <text evidence="2">Cell wall biogenesis; lipoteichoic acid biosynthesis.</text>
</comment>
<evidence type="ECO:0000313" key="10">
    <source>
        <dbReference type="Proteomes" id="UP000283513"/>
    </source>
</evidence>
<comment type="caution">
    <text evidence="9">The sequence shown here is derived from an EMBL/GenBank/DDBJ whole genome shotgun (WGS) entry which is preliminary data.</text>
</comment>
<dbReference type="PANTHER" id="PTHR47371">
    <property type="entry name" value="LIPOTEICHOIC ACID SYNTHASE"/>
    <property type="match status" value="1"/>
</dbReference>
<feature type="transmembrane region" description="Helical" evidence="7">
    <location>
        <begin position="27"/>
        <end position="44"/>
    </location>
</feature>
<feature type="transmembrane region" description="Helical" evidence="7">
    <location>
        <begin position="176"/>
        <end position="193"/>
    </location>
</feature>
<feature type="transmembrane region" description="Helical" evidence="7">
    <location>
        <begin position="94"/>
        <end position="114"/>
    </location>
</feature>
<accession>A0A3R6ARA2</accession>
<dbReference type="AlphaFoldDB" id="A0A3R6ARA2"/>
<feature type="transmembrane region" description="Helical" evidence="7">
    <location>
        <begin position="64"/>
        <end position="82"/>
    </location>
</feature>
<dbReference type="Proteomes" id="UP000283513">
    <property type="component" value="Unassembled WGS sequence"/>
</dbReference>
<evidence type="ECO:0000313" key="9">
    <source>
        <dbReference type="EMBL" id="RHC15676.1"/>
    </source>
</evidence>
<organism evidence="9 10">
    <name type="scientific">Roseburia intestinalis</name>
    <dbReference type="NCBI Taxonomy" id="166486"/>
    <lineage>
        <taxon>Bacteria</taxon>
        <taxon>Bacillati</taxon>
        <taxon>Bacillota</taxon>
        <taxon>Clostridia</taxon>
        <taxon>Lachnospirales</taxon>
        <taxon>Lachnospiraceae</taxon>
        <taxon>Roseburia</taxon>
    </lineage>
</organism>
<evidence type="ECO:0000256" key="7">
    <source>
        <dbReference type="SAM" id="Phobius"/>
    </source>
</evidence>
<dbReference type="InterPro" id="IPR017850">
    <property type="entry name" value="Alkaline_phosphatase_core_sf"/>
</dbReference>
<reference evidence="9 10" key="1">
    <citation type="submission" date="2018-08" db="EMBL/GenBank/DDBJ databases">
        <title>A genome reference for cultivated species of the human gut microbiota.</title>
        <authorList>
            <person name="Zou Y."/>
            <person name="Xue W."/>
            <person name="Luo G."/>
        </authorList>
    </citation>
    <scope>NUCLEOTIDE SEQUENCE [LARGE SCALE GENOMIC DNA]</scope>
    <source>
        <strain evidence="9 10">AM37-1AC</strain>
    </source>
</reference>
<comment type="subcellular location">
    <subcellularLocation>
        <location evidence="1">Cell membrane</location>
        <topology evidence="1">Multi-pass membrane protein</topology>
    </subcellularLocation>
</comment>
<name>A0A3R6ARA2_9FIRM</name>
<dbReference type="SUPFAM" id="SSF53649">
    <property type="entry name" value="Alkaline phosphatase-like"/>
    <property type="match status" value="1"/>
</dbReference>
<sequence>MSYMNILESRFRDRKNLLKQIYADKKWYVSIFPCLISIFGWIQLELSCSWDDKQSFWNMSGKYIGLNILTILVINLILLMICNRIWLSTLLGEILCCVLSIINYFVIKFHGLPFSIMEIKNTKAAIDVMQGYDIKINACISIILVIFAVSFVLILFVKKEEKNSVKTKKNIFKRDAIIVLAAVCVFYFGYFSANPVKPKKTIGWSWKEAYFQYGYTACSIEMIISTRNVVNKPEGYSLEKVENINIEENEQQRVNQTPDVILILNETFYDLKMITDIETDHEYMSGIKSLDNSVHGYAVVPLPGGGTNCSEYEFLTSNSLQLMPGVTPFNVLDLKNANTVVSHMKNLGYRTLGAHGSGALSYSRNRAYPDIGFDRIYFMEDFENIEYYGERWYATDLSLYKNMINWYDNNSEDPQFMYLLTMQNHGGWDMNNPEKDTVHVLNDYGEYTDQINEYLTSIKLSDEAFMYLVNYFKTIDRPVVICMVGDHSPAFAKDIVDKKYENDKKIRLRETPFIIWSNQKIDETTQETISMNYLVPLIFEKMGIKESSYYTYMNQLREDIPILTSYGDYYDSKGNEYSYDEESVYTDRVNNYFYLEYNNLNKKRIKEIFE</sequence>
<dbReference type="Gene3D" id="3.40.720.10">
    <property type="entry name" value="Alkaline Phosphatase, subunit A"/>
    <property type="match status" value="1"/>
</dbReference>
<keyword evidence="3" id="KW-1003">Cell membrane</keyword>